<evidence type="ECO:0000256" key="6">
    <source>
        <dbReference type="ARBA" id="ARBA00022679"/>
    </source>
</evidence>
<dbReference type="EC" id="2.1.2.9" evidence="4"/>
<dbReference type="Pfam" id="PF01327">
    <property type="entry name" value="Pep_deformylase"/>
    <property type="match status" value="1"/>
</dbReference>
<dbReference type="PANTHER" id="PTHR11138:SF5">
    <property type="entry name" value="METHIONYL-TRNA FORMYLTRANSFERASE, MITOCHONDRIAL"/>
    <property type="match status" value="1"/>
</dbReference>
<keyword evidence="11" id="KW-1185">Reference proteome</keyword>
<proteinExistence type="inferred from homology"/>
<dbReference type="HAMAP" id="MF_00182">
    <property type="entry name" value="Formyl_trans"/>
    <property type="match status" value="1"/>
</dbReference>
<evidence type="ECO:0000256" key="7">
    <source>
        <dbReference type="ARBA" id="ARBA00022917"/>
    </source>
</evidence>
<dbReference type="InterPro" id="IPR011034">
    <property type="entry name" value="Formyl_transferase-like_C_sf"/>
</dbReference>
<dbReference type="AlphaFoldDB" id="A0A2Z7A1H8"/>
<dbReference type="Pfam" id="PF00551">
    <property type="entry name" value="Formyl_trans_N"/>
    <property type="match status" value="1"/>
</dbReference>
<accession>A0A2Z7A1H8</accession>
<evidence type="ECO:0000259" key="8">
    <source>
        <dbReference type="Pfam" id="PF00551"/>
    </source>
</evidence>
<dbReference type="GO" id="GO:0005829">
    <property type="term" value="C:cytosol"/>
    <property type="evidence" value="ECO:0007669"/>
    <property type="project" value="TreeGrafter"/>
</dbReference>
<dbReference type="CDD" id="cd08704">
    <property type="entry name" value="Met_tRNA_FMT_C"/>
    <property type="match status" value="1"/>
</dbReference>
<dbReference type="InterPro" id="IPR023635">
    <property type="entry name" value="Peptide_deformylase"/>
</dbReference>
<gene>
    <name evidence="10" type="ORF">F511_28042</name>
</gene>
<dbReference type="SUPFAM" id="SSF50486">
    <property type="entry name" value="FMT C-terminal domain-like"/>
    <property type="match status" value="1"/>
</dbReference>
<dbReference type="SUPFAM" id="SSF56420">
    <property type="entry name" value="Peptide deformylase"/>
    <property type="match status" value="1"/>
</dbReference>
<dbReference type="HAMAP" id="MF_00163">
    <property type="entry name" value="Pep_deformylase"/>
    <property type="match status" value="1"/>
</dbReference>
<dbReference type="InterPro" id="IPR041711">
    <property type="entry name" value="Met-tRNA-FMT_N"/>
</dbReference>
<evidence type="ECO:0000256" key="5">
    <source>
        <dbReference type="ARBA" id="ARBA00014185"/>
    </source>
</evidence>
<dbReference type="Proteomes" id="UP000250235">
    <property type="component" value="Unassembled WGS sequence"/>
</dbReference>
<comment type="similarity">
    <text evidence="2">Belongs to the polypeptide deformylase family.</text>
</comment>
<dbReference type="InterPro" id="IPR005793">
    <property type="entry name" value="Formyl_trans_C"/>
</dbReference>
<evidence type="ECO:0000256" key="3">
    <source>
        <dbReference type="ARBA" id="ARBA00012175"/>
    </source>
</evidence>
<protein>
    <recommendedName>
        <fullName evidence="5">Methionyl-tRNA formyltransferase, mitochondrial</fullName>
        <ecNumber evidence="4">2.1.2.9</ecNumber>
        <ecNumber evidence="3">3.5.1.88</ecNumber>
    </recommendedName>
</protein>
<dbReference type="GO" id="GO:0042586">
    <property type="term" value="F:peptide deformylase activity"/>
    <property type="evidence" value="ECO:0007669"/>
    <property type="project" value="UniProtKB-EC"/>
</dbReference>
<dbReference type="PRINTS" id="PR01576">
    <property type="entry name" value="PDEFORMYLASE"/>
</dbReference>
<feature type="domain" description="Formyl transferase C-terminal" evidence="9">
    <location>
        <begin position="356"/>
        <end position="452"/>
    </location>
</feature>
<organism evidence="10 11">
    <name type="scientific">Dorcoceras hygrometricum</name>
    <dbReference type="NCBI Taxonomy" id="472368"/>
    <lineage>
        <taxon>Eukaryota</taxon>
        <taxon>Viridiplantae</taxon>
        <taxon>Streptophyta</taxon>
        <taxon>Embryophyta</taxon>
        <taxon>Tracheophyta</taxon>
        <taxon>Spermatophyta</taxon>
        <taxon>Magnoliopsida</taxon>
        <taxon>eudicotyledons</taxon>
        <taxon>Gunneridae</taxon>
        <taxon>Pentapetalae</taxon>
        <taxon>asterids</taxon>
        <taxon>lamiids</taxon>
        <taxon>Lamiales</taxon>
        <taxon>Gesneriaceae</taxon>
        <taxon>Didymocarpoideae</taxon>
        <taxon>Trichosporeae</taxon>
        <taxon>Loxocarpinae</taxon>
        <taxon>Dorcoceras</taxon>
    </lineage>
</organism>
<dbReference type="SUPFAM" id="SSF53328">
    <property type="entry name" value="Formyltransferase"/>
    <property type="match status" value="1"/>
</dbReference>
<dbReference type="Gene3D" id="3.90.45.10">
    <property type="entry name" value="Peptide deformylase"/>
    <property type="match status" value="1"/>
</dbReference>
<dbReference type="InterPro" id="IPR036477">
    <property type="entry name" value="Formyl_transf_N_sf"/>
</dbReference>
<sequence length="462" mass="49131">MSLLTILEFPDPRLRTKAAPVAVFDDALKQFVADLFETMYAANGVGLAATQVNVHQQVLVIDMSEERNQPLVLINAEIVEKDGAQVYQEGCLSFPGIYADVTRALKVKVKAHDVDGQEFVYAAEGPLAVAVQHELDHLAGKQAGGRRLSNRSLRIVFAGTPEFSVPCLDACRASGAEVVAAYTQPDRPAGRGRKLAPSPVKQAALAAGIAVEQPETLKTAEAQATLAAYRPDLMVVVAYGLILPRKVLAIPRLGCWNVHASLLPRWRGAAPIQRAILAGDTETGVGLMQMEAGLDTGPVLLEKRTPIGREDTGGSLHDRLAALGAEALAEGLRRVLAGETLTAAPQAADGVVYAHKLDKAESVLDFTHPAIELERQVRAFDPWPGSDAEIAGERVRVWAARAVGHRPAAVAGTVIDASREGIAIACGEGALRVTALQRAGGRRISAADYLNARPELRSPRAP</sequence>
<dbReference type="InterPro" id="IPR037022">
    <property type="entry name" value="Formyl_trans_C_sf"/>
</dbReference>
<evidence type="ECO:0000256" key="2">
    <source>
        <dbReference type="ARBA" id="ARBA00010759"/>
    </source>
</evidence>
<dbReference type="EC" id="3.5.1.88" evidence="3"/>
<dbReference type="Pfam" id="PF02911">
    <property type="entry name" value="Formyl_trans_C"/>
    <property type="match status" value="1"/>
</dbReference>
<dbReference type="InterPro" id="IPR044135">
    <property type="entry name" value="Met-tRNA-FMT_C"/>
</dbReference>
<dbReference type="NCBIfam" id="NF001159">
    <property type="entry name" value="PRK00150.1-3"/>
    <property type="match status" value="1"/>
</dbReference>
<name>A0A2Z7A1H8_9LAMI</name>
<keyword evidence="6 10" id="KW-0808">Transferase</keyword>
<dbReference type="CDD" id="cd08646">
    <property type="entry name" value="FMT_core_Met-tRNA-FMT_N"/>
    <property type="match status" value="1"/>
</dbReference>
<evidence type="ECO:0000313" key="11">
    <source>
        <dbReference type="Proteomes" id="UP000250235"/>
    </source>
</evidence>
<evidence type="ECO:0000259" key="9">
    <source>
        <dbReference type="Pfam" id="PF02911"/>
    </source>
</evidence>
<dbReference type="Gene3D" id="3.40.50.170">
    <property type="entry name" value="Formyl transferase, N-terminal domain"/>
    <property type="match status" value="1"/>
</dbReference>
<dbReference type="NCBIfam" id="TIGR00079">
    <property type="entry name" value="pept_deformyl"/>
    <property type="match status" value="1"/>
</dbReference>
<dbReference type="NCBIfam" id="TIGR00460">
    <property type="entry name" value="fmt"/>
    <property type="match status" value="1"/>
</dbReference>
<evidence type="ECO:0000313" key="10">
    <source>
        <dbReference type="EMBL" id="KZV15346.1"/>
    </source>
</evidence>
<evidence type="ECO:0000256" key="1">
    <source>
        <dbReference type="ARBA" id="ARBA00010699"/>
    </source>
</evidence>
<dbReference type="PANTHER" id="PTHR11138">
    <property type="entry name" value="METHIONYL-TRNA FORMYLTRANSFERASE"/>
    <property type="match status" value="1"/>
</dbReference>
<feature type="domain" description="Formyl transferase N-terminal" evidence="8">
    <location>
        <begin position="154"/>
        <end position="330"/>
    </location>
</feature>
<dbReference type="EMBL" id="KV020105">
    <property type="protein sequence ID" value="KZV15346.1"/>
    <property type="molecule type" value="Genomic_DNA"/>
</dbReference>
<comment type="similarity">
    <text evidence="1">Belongs to the Fmt family.</text>
</comment>
<evidence type="ECO:0000256" key="4">
    <source>
        <dbReference type="ARBA" id="ARBA00012261"/>
    </source>
</evidence>
<dbReference type="OrthoDB" id="10268103at2759"/>
<dbReference type="InterPro" id="IPR002376">
    <property type="entry name" value="Formyl_transf_N"/>
</dbReference>
<dbReference type="GO" id="GO:0004479">
    <property type="term" value="F:methionyl-tRNA formyltransferase activity"/>
    <property type="evidence" value="ECO:0007669"/>
    <property type="project" value="UniProtKB-EC"/>
</dbReference>
<dbReference type="InterPro" id="IPR036821">
    <property type="entry name" value="Peptide_deformylase_sf"/>
</dbReference>
<reference evidence="10 11" key="1">
    <citation type="journal article" date="2015" name="Proc. Natl. Acad. Sci. U.S.A.">
        <title>The resurrection genome of Boea hygrometrica: A blueprint for survival of dehydration.</title>
        <authorList>
            <person name="Xiao L."/>
            <person name="Yang G."/>
            <person name="Zhang L."/>
            <person name="Yang X."/>
            <person name="Zhao S."/>
            <person name="Ji Z."/>
            <person name="Zhou Q."/>
            <person name="Hu M."/>
            <person name="Wang Y."/>
            <person name="Chen M."/>
            <person name="Xu Y."/>
            <person name="Jin H."/>
            <person name="Xiao X."/>
            <person name="Hu G."/>
            <person name="Bao F."/>
            <person name="Hu Y."/>
            <person name="Wan P."/>
            <person name="Li L."/>
            <person name="Deng X."/>
            <person name="Kuang T."/>
            <person name="Xiang C."/>
            <person name="Zhu J.K."/>
            <person name="Oliver M.J."/>
            <person name="He Y."/>
        </authorList>
    </citation>
    <scope>NUCLEOTIDE SEQUENCE [LARGE SCALE GENOMIC DNA]</scope>
    <source>
        <strain evidence="11">cv. XS01</strain>
    </source>
</reference>
<dbReference type="CDD" id="cd00487">
    <property type="entry name" value="Pep_deformylase"/>
    <property type="match status" value="1"/>
</dbReference>
<dbReference type="Gene3D" id="3.10.25.10">
    <property type="entry name" value="Formyl transferase, C-terminal domain"/>
    <property type="match status" value="1"/>
</dbReference>
<keyword evidence="7" id="KW-0648">Protein biosynthesis</keyword>
<dbReference type="InterPro" id="IPR005794">
    <property type="entry name" value="Fmt"/>
</dbReference>